<evidence type="ECO:0000256" key="4">
    <source>
        <dbReference type="ARBA" id="ARBA00022884"/>
    </source>
</evidence>
<feature type="compositionally biased region" description="Basic and acidic residues" evidence="7">
    <location>
        <begin position="147"/>
        <end position="165"/>
    </location>
</feature>
<dbReference type="SUPFAM" id="SSF54928">
    <property type="entry name" value="RNA-binding domain, RBD"/>
    <property type="match status" value="1"/>
</dbReference>
<dbReference type="AlphaFoldDB" id="K3W7Q0"/>
<dbReference type="STRING" id="431595.K3W7Q0"/>
<evidence type="ECO:0000313" key="11">
    <source>
        <dbReference type="Proteomes" id="UP000019132"/>
    </source>
</evidence>
<dbReference type="GO" id="GO:0003729">
    <property type="term" value="F:mRNA binding"/>
    <property type="evidence" value="ECO:0007669"/>
    <property type="project" value="TreeGrafter"/>
</dbReference>
<proteinExistence type="predicted"/>
<sequence length="242" mass="27208">MASARVYVGNLPLDIRTRDVEDLFYKYGRIKDIDVKVPSRPPAFAFVDFETPRDAEDAIEGRNGYEYDGQRLRVEPANSGGSKGGREKSRYPRNVRGTGEWCVDVSRLPSQMSWQDLKDFMRKAGDVVFTSVDGRGHGFVEYSNKSDMNESPRNDAKEEQKKEDDNTATVMQEDTGDNNDGKNSDAAGVAPTDDKQQPAPTPDWSVLKVDELREQLSARGLDISGERDELIQRLEEAHKKSE</sequence>
<dbReference type="InParanoid" id="K3W7Q0"/>
<keyword evidence="2" id="KW-0507">mRNA processing</keyword>
<evidence type="ECO:0008006" key="12">
    <source>
        <dbReference type="Google" id="ProtNLM"/>
    </source>
</evidence>
<evidence type="ECO:0000256" key="6">
    <source>
        <dbReference type="PROSITE-ProRule" id="PRU00176"/>
    </source>
</evidence>
<feature type="domain" description="SAP" evidence="9">
    <location>
        <begin position="204"/>
        <end position="238"/>
    </location>
</feature>
<feature type="domain" description="RRM" evidence="8">
    <location>
        <begin position="4"/>
        <end position="79"/>
    </location>
</feature>
<dbReference type="EnsemblProtists" id="PYU1_T000991">
    <property type="protein sequence ID" value="PYU1_T000991"/>
    <property type="gene ID" value="PYU1_G000991"/>
</dbReference>
<evidence type="ECO:0000256" key="2">
    <source>
        <dbReference type="ARBA" id="ARBA00022664"/>
    </source>
</evidence>
<reference evidence="10" key="3">
    <citation type="submission" date="2015-02" db="UniProtKB">
        <authorList>
            <consortium name="EnsemblProtists"/>
        </authorList>
    </citation>
    <scope>IDENTIFICATION</scope>
    <source>
        <strain evidence="10">DAOM BR144</strain>
    </source>
</reference>
<dbReference type="InterPro" id="IPR035979">
    <property type="entry name" value="RBD_domain_sf"/>
</dbReference>
<protein>
    <recommendedName>
        <fullName evidence="12">SAP domain-containing protein</fullName>
    </recommendedName>
</protein>
<dbReference type="VEuPathDB" id="FungiDB:PYU1_G000991"/>
<keyword evidence="5" id="KW-0539">Nucleus</keyword>
<dbReference type="GO" id="GO:0005737">
    <property type="term" value="C:cytoplasm"/>
    <property type="evidence" value="ECO:0007669"/>
    <property type="project" value="TreeGrafter"/>
</dbReference>
<dbReference type="SMART" id="SM00513">
    <property type="entry name" value="SAP"/>
    <property type="match status" value="1"/>
</dbReference>
<keyword evidence="3" id="KW-0677">Repeat</keyword>
<evidence type="ECO:0000256" key="7">
    <source>
        <dbReference type="SAM" id="MobiDB-lite"/>
    </source>
</evidence>
<organism evidence="10 11">
    <name type="scientific">Globisporangium ultimum (strain ATCC 200006 / CBS 805.95 / DAOM BR144)</name>
    <name type="common">Pythium ultimum</name>
    <dbReference type="NCBI Taxonomy" id="431595"/>
    <lineage>
        <taxon>Eukaryota</taxon>
        <taxon>Sar</taxon>
        <taxon>Stramenopiles</taxon>
        <taxon>Oomycota</taxon>
        <taxon>Peronosporomycetes</taxon>
        <taxon>Pythiales</taxon>
        <taxon>Pythiaceae</taxon>
        <taxon>Globisporangium</taxon>
    </lineage>
</organism>
<dbReference type="PANTHER" id="PTHR23003">
    <property type="entry name" value="RNA RECOGNITION MOTIF RRM DOMAIN CONTAINING PROTEIN"/>
    <property type="match status" value="1"/>
</dbReference>
<comment type="subcellular location">
    <subcellularLocation>
        <location evidence="1">Nucleus</location>
    </subcellularLocation>
</comment>
<name>K3W7Q0_GLOUD</name>
<dbReference type="Gene3D" id="1.10.720.30">
    <property type="entry name" value="SAP domain"/>
    <property type="match status" value="1"/>
</dbReference>
<dbReference type="PROSITE" id="PS50102">
    <property type="entry name" value="RRM"/>
    <property type="match status" value="1"/>
</dbReference>
<dbReference type="PANTHER" id="PTHR23003:SF62">
    <property type="entry name" value="SERINE_ARGININE (SR)-TYPE SHUTTLING MRNA BINDING PROTEIN NPL3"/>
    <property type="match status" value="1"/>
</dbReference>
<evidence type="ECO:0000256" key="3">
    <source>
        <dbReference type="ARBA" id="ARBA00022737"/>
    </source>
</evidence>
<dbReference type="SMART" id="SM00360">
    <property type="entry name" value="RRM"/>
    <property type="match status" value="2"/>
</dbReference>
<dbReference type="PROSITE" id="PS50800">
    <property type="entry name" value="SAP"/>
    <property type="match status" value="1"/>
</dbReference>
<evidence type="ECO:0000313" key="10">
    <source>
        <dbReference type="EnsemblProtists" id="PYU1_T000991"/>
    </source>
</evidence>
<accession>K3W7Q0</accession>
<dbReference type="EMBL" id="GL376620">
    <property type="status" value="NOT_ANNOTATED_CDS"/>
    <property type="molecule type" value="Genomic_DNA"/>
</dbReference>
<keyword evidence="11" id="KW-1185">Reference proteome</keyword>
<dbReference type="HOGENOM" id="CLU_012062_34_0_1"/>
<dbReference type="SUPFAM" id="SSF68906">
    <property type="entry name" value="SAP domain"/>
    <property type="match status" value="1"/>
</dbReference>
<keyword evidence="4 6" id="KW-0694">RNA-binding</keyword>
<feature type="region of interest" description="Disordered" evidence="7">
    <location>
        <begin position="74"/>
        <end position="94"/>
    </location>
</feature>
<dbReference type="InterPro" id="IPR036361">
    <property type="entry name" value="SAP_dom_sf"/>
</dbReference>
<dbReference type="InterPro" id="IPR050374">
    <property type="entry name" value="RRT5_SRSF_SR"/>
</dbReference>
<evidence type="ECO:0000256" key="1">
    <source>
        <dbReference type="ARBA" id="ARBA00004123"/>
    </source>
</evidence>
<dbReference type="GO" id="GO:0005634">
    <property type="term" value="C:nucleus"/>
    <property type="evidence" value="ECO:0007669"/>
    <property type="project" value="UniProtKB-SubCell"/>
</dbReference>
<dbReference type="eggNOG" id="KOG0105">
    <property type="taxonomic scope" value="Eukaryota"/>
</dbReference>
<reference evidence="11" key="2">
    <citation type="submission" date="2010-04" db="EMBL/GenBank/DDBJ databases">
        <authorList>
            <person name="Buell R."/>
            <person name="Hamilton J."/>
            <person name="Hostetler J."/>
        </authorList>
    </citation>
    <scope>NUCLEOTIDE SEQUENCE [LARGE SCALE GENOMIC DNA]</scope>
    <source>
        <strain evidence="11">DAOM:BR144</strain>
    </source>
</reference>
<dbReference type="InterPro" id="IPR012677">
    <property type="entry name" value="Nucleotide-bd_a/b_plait_sf"/>
</dbReference>
<dbReference type="InterPro" id="IPR003034">
    <property type="entry name" value="SAP_dom"/>
</dbReference>
<evidence type="ECO:0000256" key="5">
    <source>
        <dbReference type="ARBA" id="ARBA00023242"/>
    </source>
</evidence>
<reference evidence="11" key="1">
    <citation type="journal article" date="2010" name="Genome Biol.">
        <title>Genome sequence of the necrotrophic plant pathogen Pythium ultimum reveals original pathogenicity mechanisms and effector repertoire.</title>
        <authorList>
            <person name="Levesque C.A."/>
            <person name="Brouwer H."/>
            <person name="Cano L."/>
            <person name="Hamilton J.P."/>
            <person name="Holt C."/>
            <person name="Huitema E."/>
            <person name="Raffaele S."/>
            <person name="Robideau G.P."/>
            <person name="Thines M."/>
            <person name="Win J."/>
            <person name="Zerillo M.M."/>
            <person name="Beakes G.W."/>
            <person name="Boore J.L."/>
            <person name="Busam D."/>
            <person name="Dumas B."/>
            <person name="Ferriera S."/>
            <person name="Fuerstenberg S.I."/>
            <person name="Gachon C.M."/>
            <person name="Gaulin E."/>
            <person name="Govers F."/>
            <person name="Grenville-Briggs L."/>
            <person name="Horner N."/>
            <person name="Hostetler J."/>
            <person name="Jiang R.H."/>
            <person name="Johnson J."/>
            <person name="Krajaejun T."/>
            <person name="Lin H."/>
            <person name="Meijer H.J."/>
            <person name="Moore B."/>
            <person name="Morris P."/>
            <person name="Phuntmart V."/>
            <person name="Puiu D."/>
            <person name="Shetty J."/>
            <person name="Stajich J.E."/>
            <person name="Tripathy S."/>
            <person name="Wawra S."/>
            <person name="van West P."/>
            <person name="Whitty B.R."/>
            <person name="Coutinho P.M."/>
            <person name="Henrissat B."/>
            <person name="Martin F."/>
            <person name="Thomas P.D."/>
            <person name="Tyler B.M."/>
            <person name="De Vries R.P."/>
            <person name="Kamoun S."/>
            <person name="Yandell M."/>
            <person name="Tisserat N."/>
            <person name="Buell C.R."/>
        </authorList>
    </citation>
    <scope>NUCLEOTIDE SEQUENCE</scope>
    <source>
        <strain evidence="11">DAOM:BR144</strain>
    </source>
</reference>
<dbReference type="Proteomes" id="UP000019132">
    <property type="component" value="Unassembled WGS sequence"/>
</dbReference>
<dbReference type="Gene3D" id="3.30.70.330">
    <property type="match status" value="2"/>
</dbReference>
<evidence type="ECO:0000259" key="9">
    <source>
        <dbReference type="PROSITE" id="PS50800"/>
    </source>
</evidence>
<dbReference type="InterPro" id="IPR000504">
    <property type="entry name" value="RRM_dom"/>
</dbReference>
<dbReference type="Pfam" id="PF00076">
    <property type="entry name" value="RRM_1"/>
    <property type="match status" value="2"/>
</dbReference>
<feature type="region of interest" description="Disordered" evidence="7">
    <location>
        <begin position="140"/>
        <end position="208"/>
    </location>
</feature>
<dbReference type="Pfam" id="PF02037">
    <property type="entry name" value="SAP"/>
    <property type="match status" value="1"/>
</dbReference>
<dbReference type="GO" id="GO:0006397">
    <property type="term" value="P:mRNA processing"/>
    <property type="evidence" value="ECO:0007669"/>
    <property type="project" value="UniProtKB-KW"/>
</dbReference>
<evidence type="ECO:0000259" key="8">
    <source>
        <dbReference type="PROSITE" id="PS50102"/>
    </source>
</evidence>